<dbReference type="EMBL" id="FNKE01000002">
    <property type="protein sequence ID" value="SDQ44029.1"/>
    <property type="molecule type" value="Genomic_DNA"/>
</dbReference>
<name>A0A1H1AWI0_STREI</name>
<evidence type="ECO:0000313" key="2">
    <source>
        <dbReference type="Proteomes" id="UP000182870"/>
    </source>
</evidence>
<protein>
    <submittedName>
        <fullName evidence="1">Uncharacterized protein</fullName>
    </submittedName>
</protein>
<evidence type="ECO:0000313" key="1">
    <source>
        <dbReference type="EMBL" id="SDQ44029.1"/>
    </source>
</evidence>
<dbReference type="AlphaFoldDB" id="A0A1H1AWI0"/>
<reference evidence="1 2" key="1">
    <citation type="submission" date="2016-10" db="EMBL/GenBank/DDBJ databases">
        <authorList>
            <person name="de Groot N.N."/>
        </authorList>
    </citation>
    <scope>NUCLEOTIDE SEQUENCE [LARGE SCALE GENOMIC DNA]</scope>
    <source>
        <strain evidence="1 2">Sb05</strain>
    </source>
</reference>
<dbReference type="OrthoDB" id="2225033at2"/>
<dbReference type="Proteomes" id="UP000182870">
    <property type="component" value="Unassembled WGS sequence"/>
</dbReference>
<accession>A0A1H1AWI0</accession>
<organism evidence="1 2">
    <name type="scientific">Streptococcus equinus</name>
    <name type="common">Streptococcus bovis</name>
    <dbReference type="NCBI Taxonomy" id="1335"/>
    <lineage>
        <taxon>Bacteria</taxon>
        <taxon>Bacillati</taxon>
        <taxon>Bacillota</taxon>
        <taxon>Bacilli</taxon>
        <taxon>Lactobacillales</taxon>
        <taxon>Streptococcaceae</taxon>
        <taxon>Streptococcus</taxon>
    </lineage>
</organism>
<gene>
    <name evidence="1" type="ORF">SAMN05216392_1720</name>
</gene>
<proteinExistence type="predicted"/>
<dbReference type="RefSeq" id="WP_000456038.1">
    <property type="nucleotide sequence ID" value="NZ_BJMB01000005.1"/>
</dbReference>
<sequence length="76" mass="8786">MEYKVELNSIDHFKAWSGGASTLESVRKRGGTDQLTTLCEEVFSGTVPTEEEINDWLWFDDDYIFRSLGYTELLDE</sequence>